<feature type="transmembrane region" description="Helical" evidence="1">
    <location>
        <begin position="41"/>
        <end position="63"/>
    </location>
</feature>
<evidence type="ECO:0000256" key="1">
    <source>
        <dbReference type="SAM" id="Phobius"/>
    </source>
</evidence>
<name>A0A4U5LZH9_STECR</name>
<evidence type="ECO:0000313" key="3">
    <source>
        <dbReference type="Proteomes" id="UP000298663"/>
    </source>
</evidence>
<feature type="transmembrane region" description="Helical" evidence="1">
    <location>
        <begin position="6"/>
        <end position="29"/>
    </location>
</feature>
<keyword evidence="3" id="KW-1185">Reference proteome</keyword>
<feature type="transmembrane region" description="Helical" evidence="1">
    <location>
        <begin position="93"/>
        <end position="119"/>
    </location>
</feature>
<reference evidence="2 3" key="1">
    <citation type="journal article" date="2015" name="Genome Biol.">
        <title>Comparative genomics of Steinernema reveals deeply conserved gene regulatory networks.</title>
        <authorList>
            <person name="Dillman A.R."/>
            <person name="Macchietto M."/>
            <person name="Porter C.F."/>
            <person name="Rogers A."/>
            <person name="Williams B."/>
            <person name="Antoshechkin I."/>
            <person name="Lee M.M."/>
            <person name="Goodwin Z."/>
            <person name="Lu X."/>
            <person name="Lewis E.E."/>
            <person name="Goodrich-Blair H."/>
            <person name="Stock S.P."/>
            <person name="Adams B.J."/>
            <person name="Sternberg P.W."/>
            <person name="Mortazavi A."/>
        </authorList>
    </citation>
    <scope>NUCLEOTIDE SEQUENCE [LARGE SCALE GENOMIC DNA]</scope>
    <source>
        <strain evidence="2 3">ALL</strain>
    </source>
</reference>
<reference evidence="2 3" key="2">
    <citation type="journal article" date="2019" name="G3 (Bethesda)">
        <title>Hybrid Assembly of the Genome of the Entomopathogenic Nematode Steinernema carpocapsae Identifies the X-Chromosome.</title>
        <authorList>
            <person name="Serra L."/>
            <person name="Macchietto M."/>
            <person name="Macias-Munoz A."/>
            <person name="McGill C.J."/>
            <person name="Rodriguez I.M."/>
            <person name="Rodriguez B."/>
            <person name="Murad R."/>
            <person name="Mortazavi A."/>
        </authorList>
    </citation>
    <scope>NUCLEOTIDE SEQUENCE [LARGE SCALE GENOMIC DNA]</scope>
    <source>
        <strain evidence="2 3">ALL</strain>
    </source>
</reference>
<comment type="caution">
    <text evidence="2">The sequence shown here is derived from an EMBL/GenBank/DDBJ whole genome shotgun (WGS) entry which is preliminary data.</text>
</comment>
<organism evidence="2 3">
    <name type="scientific">Steinernema carpocapsae</name>
    <name type="common">Entomopathogenic nematode</name>
    <dbReference type="NCBI Taxonomy" id="34508"/>
    <lineage>
        <taxon>Eukaryota</taxon>
        <taxon>Metazoa</taxon>
        <taxon>Ecdysozoa</taxon>
        <taxon>Nematoda</taxon>
        <taxon>Chromadorea</taxon>
        <taxon>Rhabditida</taxon>
        <taxon>Tylenchina</taxon>
        <taxon>Panagrolaimomorpha</taxon>
        <taxon>Strongyloidoidea</taxon>
        <taxon>Steinernematidae</taxon>
        <taxon>Steinernema</taxon>
    </lineage>
</organism>
<keyword evidence="1" id="KW-1133">Transmembrane helix</keyword>
<dbReference type="AlphaFoldDB" id="A0A4U5LZH9"/>
<keyword evidence="1" id="KW-0812">Transmembrane</keyword>
<dbReference type="OrthoDB" id="5867060at2759"/>
<keyword evidence="1" id="KW-0472">Membrane</keyword>
<accession>A0A4U5LZH9</accession>
<protein>
    <submittedName>
        <fullName evidence="2">Uncharacterized protein</fullName>
    </submittedName>
</protein>
<sequence>MSKFRIFGQLAVVIGSLVLSIPPLIFICFKFQSGSNLHGSQILYSFINTLLFAALGGFETWYATGFGYMTDHLQYATDHQTVTKPLKVLSFFVIGWIISAVILFLCALLFVVDGGLVCFRRGKYHVMYYK</sequence>
<dbReference type="Proteomes" id="UP000298663">
    <property type="component" value="Unassembled WGS sequence"/>
</dbReference>
<evidence type="ECO:0000313" key="2">
    <source>
        <dbReference type="EMBL" id="TKR61764.1"/>
    </source>
</evidence>
<proteinExistence type="predicted"/>
<dbReference type="EMBL" id="AZBU02000011">
    <property type="protein sequence ID" value="TKR61764.1"/>
    <property type="molecule type" value="Genomic_DNA"/>
</dbReference>
<gene>
    <name evidence="2" type="ORF">L596_028831</name>
</gene>